<evidence type="ECO:0000256" key="9">
    <source>
        <dbReference type="ARBA" id="ARBA00022691"/>
    </source>
</evidence>
<dbReference type="InterPro" id="IPR023267">
    <property type="entry name" value="RCMT"/>
</dbReference>
<evidence type="ECO:0000256" key="3">
    <source>
        <dbReference type="ARBA" id="ARBA00007494"/>
    </source>
</evidence>
<dbReference type="GO" id="GO:0008649">
    <property type="term" value="F:rRNA methyltransferase activity"/>
    <property type="evidence" value="ECO:0007669"/>
    <property type="project" value="InterPro"/>
</dbReference>
<evidence type="ECO:0000256" key="7">
    <source>
        <dbReference type="ARBA" id="ARBA00022603"/>
    </source>
</evidence>
<evidence type="ECO:0000256" key="13">
    <source>
        <dbReference type="ARBA" id="ARBA00047283"/>
    </source>
</evidence>
<dbReference type="PANTHER" id="PTHR22807:SF53">
    <property type="entry name" value="RIBOSOMAL RNA SMALL SUBUNIT METHYLTRANSFERASE B-RELATED"/>
    <property type="match status" value="1"/>
</dbReference>
<keyword evidence="8 14" id="KW-0808">Transferase</keyword>
<evidence type="ECO:0000256" key="8">
    <source>
        <dbReference type="ARBA" id="ARBA00022679"/>
    </source>
</evidence>
<dbReference type="Gene3D" id="3.40.50.150">
    <property type="entry name" value="Vaccinia Virus protein VP39"/>
    <property type="match status" value="1"/>
</dbReference>
<dbReference type="Gene3D" id="1.10.940.10">
    <property type="entry name" value="NusB-like"/>
    <property type="match status" value="1"/>
</dbReference>
<keyword evidence="10 14" id="KW-0694">RNA-binding</keyword>
<feature type="binding site" evidence="14">
    <location>
        <begin position="265"/>
        <end position="271"/>
    </location>
    <ligand>
        <name>S-adenosyl-L-methionine</name>
        <dbReference type="ChEBI" id="CHEBI:59789"/>
    </ligand>
</feature>
<dbReference type="GO" id="GO:0003723">
    <property type="term" value="F:RNA binding"/>
    <property type="evidence" value="ECO:0007669"/>
    <property type="project" value="UniProtKB-UniRule"/>
</dbReference>
<dbReference type="InterPro" id="IPR035926">
    <property type="entry name" value="NusB-like_sf"/>
</dbReference>
<dbReference type="NCBIfam" id="TIGR00563">
    <property type="entry name" value="rsmB"/>
    <property type="match status" value="1"/>
</dbReference>
<keyword evidence="5" id="KW-0963">Cytoplasm</keyword>
<keyword evidence="7 14" id="KW-0489">Methyltransferase</keyword>
<dbReference type="PANTHER" id="PTHR22807">
    <property type="entry name" value="NOP2 YEAST -RELATED NOL1/NOP2/FMU SUN DOMAIN-CONTAINING"/>
    <property type="match status" value="1"/>
</dbReference>
<feature type="binding site" evidence="14">
    <location>
        <position position="289"/>
    </location>
    <ligand>
        <name>S-adenosyl-L-methionine</name>
        <dbReference type="ChEBI" id="CHEBI:59789"/>
    </ligand>
</feature>
<dbReference type="InterPro" id="IPR006027">
    <property type="entry name" value="NusB_RsmB_TIM44"/>
</dbReference>
<dbReference type="EC" id="2.1.1.176" evidence="4"/>
<feature type="binding site" evidence="14">
    <location>
        <position position="316"/>
    </location>
    <ligand>
        <name>S-adenosyl-L-methionine</name>
        <dbReference type="ChEBI" id="CHEBI:59789"/>
    </ligand>
</feature>
<evidence type="ECO:0000256" key="10">
    <source>
        <dbReference type="ARBA" id="ARBA00022884"/>
    </source>
</evidence>
<evidence type="ECO:0000256" key="5">
    <source>
        <dbReference type="ARBA" id="ARBA00022490"/>
    </source>
</evidence>
<feature type="binding site" evidence="14">
    <location>
        <position position="334"/>
    </location>
    <ligand>
        <name>S-adenosyl-L-methionine</name>
        <dbReference type="ChEBI" id="CHEBI:59789"/>
    </ligand>
</feature>
<evidence type="ECO:0000256" key="4">
    <source>
        <dbReference type="ARBA" id="ARBA00012140"/>
    </source>
</evidence>
<dbReference type="Pfam" id="PF01189">
    <property type="entry name" value="Methyltr_RsmB-F"/>
    <property type="match status" value="1"/>
</dbReference>
<name>A0A4P9C6R9_EUBML</name>
<dbReference type="InterPro" id="IPR001678">
    <property type="entry name" value="MeTrfase_RsmB-F_NOP2_dom"/>
</dbReference>
<protein>
    <recommendedName>
        <fullName evidence="4">16S rRNA (cytosine(967)-C(5))-methyltransferase</fullName>
        <ecNumber evidence="4">2.1.1.176</ecNumber>
    </recommendedName>
    <alternativeName>
        <fullName evidence="11">16S rRNA m5C967 methyltransferase</fullName>
    </alternativeName>
    <alternativeName>
        <fullName evidence="12">rRNA (cytosine-C(5)-)-methyltransferase RsmB</fullName>
    </alternativeName>
</protein>
<keyword evidence="9 14" id="KW-0949">S-adenosyl-L-methionine</keyword>
<comment type="subcellular location">
    <subcellularLocation>
        <location evidence="2">Cytoplasm</location>
    </subcellularLocation>
</comment>
<evidence type="ECO:0000256" key="6">
    <source>
        <dbReference type="ARBA" id="ARBA00022552"/>
    </source>
</evidence>
<evidence type="ECO:0000313" key="16">
    <source>
        <dbReference type="EMBL" id="QCT71024.1"/>
    </source>
</evidence>
<keyword evidence="17" id="KW-1185">Reference proteome</keyword>
<dbReference type="AlphaFoldDB" id="A0A4P9C6R9"/>
<dbReference type="GO" id="GO:0005737">
    <property type="term" value="C:cytoplasm"/>
    <property type="evidence" value="ECO:0007669"/>
    <property type="project" value="UniProtKB-SubCell"/>
</dbReference>
<dbReference type="Gene3D" id="3.30.70.1170">
    <property type="entry name" value="Sun protein, domain 3"/>
    <property type="match status" value="1"/>
</dbReference>
<dbReference type="CDD" id="cd02440">
    <property type="entry name" value="AdoMet_MTases"/>
    <property type="match status" value="1"/>
</dbReference>
<evidence type="ECO:0000256" key="1">
    <source>
        <dbReference type="ARBA" id="ARBA00002724"/>
    </source>
</evidence>
<dbReference type="InterPro" id="IPR018314">
    <property type="entry name" value="RsmB/NOL1/NOP2-like_CS"/>
</dbReference>
<accession>A0A4P9C6R9</accession>
<evidence type="ECO:0000256" key="12">
    <source>
        <dbReference type="ARBA" id="ARBA00031088"/>
    </source>
</evidence>
<proteinExistence type="inferred from homology"/>
<keyword evidence="6" id="KW-0698">rRNA processing</keyword>
<gene>
    <name evidence="16" type="ORF">CPZ25_006690</name>
</gene>
<comment type="catalytic activity">
    <reaction evidence="13">
        <text>cytidine(967) in 16S rRNA + S-adenosyl-L-methionine = 5-methylcytidine(967) in 16S rRNA + S-adenosyl-L-homocysteine + H(+)</text>
        <dbReference type="Rhea" id="RHEA:42748"/>
        <dbReference type="Rhea" id="RHEA-COMP:10219"/>
        <dbReference type="Rhea" id="RHEA-COMP:10220"/>
        <dbReference type="ChEBI" id="CHEBI:15378"/>
        <dbReference type="ChEBI" id="CHEBI:57856"/>
        <dbReference type="ChEBI" id="CHEBI:59789"/>
        <dbReference type="ChEBI" id="CHEBI:74483"/>
        <dbReference type="ChEBI" id="CHEBI:82748"/>
        <dbReference type="EC" id="2.1.1.176"/>
    </reaction>
</comment>
<dbReference type="GO" id="GO:0006355">
    <property type="term" value="P:regulation of DNA-templated transcription"/>
    <property type="evidence" value="ECO:0007669"/>
    <property type="project" value="InterPro"/>
</dbReference>
<evidence type="ECO:0000256" key="2">
    <source>
        <dbReference type="ARBA" id="ARBA00004496"/>
    </source>
</evidence>
<dbReference type="PRINTS" id="PR02008">
    <property type="entry name" value="RCMTFAMILY"/>
</dbReference>
<dbReference type="EMBL" id="CP029487">
    <property type="protein sequence ID" value="QCT71024.1"/>
    <property type="molecule type" value="Genomic_DNA"/>
</dbReference>
<evidence type="ECO:0000313" key="17">
    <source>
        <dbReference type="Proteomes" id="UP000218387"/>
    </source>
</evidence>
<dbReference type="PROSITE" id="PS51686">
    <property type="entry name" value="SAM_MT_RSMB_NOP"/>
    <property type="match status" value="1"/>
</dbReference>
<dbReference type="NCBIfam" id="NF011494">
    <property type="entry name" value="PRK14902.1"/>
    <property type="match status" value="1"/>
</dbReference>
<dbReference type="Pfam" id="PF01029">
    <property type="entry name" value="NusB"/>
    <property type="match status" value="1"/>
</dbReference>
<sequence>MRIREQAVKTLLRVGREGAYSNLETKKVLGENYYKEEDRGLYLNIVYGTLQNKLYLDYLLKKHIKKDLNKLDPEVLEILRVAVYQIYFLDKIPAYAAVNESVEIAGSLKPKARGFINGVLRNILRNKAEDETFDFSSFSNEKEALSIRYSIPVWIIHKYYETFGAKKAEEIIPLLNEKPPFTIRVNTLKIDRDTLEGKLSDQGICCEKGALDGDALHLSCLGSFENQVQRDPLFTAGYFVVQDQGAMKAARLLGPEKKDRVLDMCAAPGGKTTHLSQLMENEGAVVARDIFDSRLKLIEETAGRLGIRNIETQKTDGCIFRQEDQEAFDKILLDAPCSGLGIIRRKPEIRYTITKNVRKELIRIQRQLLDHAVQYLKPGGTLVYCTCTVNSDENEKQIERVLKEYPFMSIETVSEEGIGLHTSPLDDGCDCFFMAKLKKDC</sequence>
<reference evidence="16 17" key="1">
    <citation type="submission" date="2018-05" db="EMBL/GenBank/DDBJ databases">
        <title>Genome comparison of Eubacterium sp.</title>
        <authorList>
            <person name="Feng Y."/>
            <person name="Sanchez-Andrea I."/>
            <person name="Stams A.J.M."/>
            <person name="De Vos W.M."/>
        </authorList>
    </citation>
    <scope>NUCLEOTIDE SEQUENCE [LARGE SCALE GENOMIC DNA]</scope>
    <source>
        <strain evidence="16 17">YI</strain>
    </source>
</reference>
<evidence type="ECO:0000259" key="15">
    <source>
        <dbReference type="PROSITE" id="PS51686"/>
    </source>
</evidence>
<dbReference type="InterPro" id="IPR029063">
    <property type="entry name" value="SAM-dependent_MTases_sf"/>
</dbReference>
<feature type="active site" description="Nucleophile" evidence="14">
    <location>
        <position position="387"/>
    </location>
</feature>
<comment type="function">
    <text evidence="1">Specifically methylates the cytosine at position 967 (m5C967) of 16S rRNA.</text>
</comment>
<evidence type="ECO:0000256" key="11">
    <source>
        <dbReference type="ARBA" id="ARBA00030399"/>
    </source>
</evidence>
<organism evidence="16 17">
    <name type="scientific">Eubacterium maltosivorans</name>
    <dbReference type="NCBI Taxonomy" id="2041044"/>
    <lineage>
        <taxon>Bacteria</taxon>
        <taxon>Bacillati</taxon>
        <taxon>Bacillota</taxon>
        <taxon>Clostridia</taxon>
        <taxon>Eubacteriales</taxon>
        <taxon>Eubacteriaceae</taxon>
        <taxon>Eubacterium</taxon>
    </lineage>
</organism>
<dbReference type="FunFam" id="3.40.50.150:FF:000022">
    <property type="entry name" value="Ribosomal RNA small subunit methyltransferase B"/>
    <property type="match status" value="1"/>
</dbReference>
<dbReference type="InterPro" id="IPR004573">
    <property type="entry name" value="rRNA_ssu_MeTfrase_B"/>
</dbReference>
<dbReference type="Pfam" id="PF22458">
    <property type="entry name" value="RsmF-B_ferredox"/>
    <property type="match status" value="1"/>
</dbReference>
<dbReference type="Proteomes" id="UP000218387">
    <property type="component" value="Chromosome"/>
</dbReference>
<dbReference type="PROSITE" id="PS01153">
    <property type="entry name" value="NOL1_NOP2_SUN"/>
    <property type="match status" value="1"/>
</dbReference>
<dbReference type="SUPFAM" id="SSF53335">
    <property type="entry name" value="S-adenosyl-L-methionine-dependent methyltransferases"/>
    <property type="match status" value="1"/>
</dbReference>
<feature type="domain" description="SAM-dependent MTase RsmB/NOP-type" evidence="15">
    <location>
        <begin position="171"/>
        <end position="440"/>
    </location>
</feature>
<dbReference type="RefSeq" id="WP_096919972.1">
    <property type="nucleotide sequence ID" value="NZ_CP029487.1"/>
</dbReference>
<comment type="similarity">
    <text evidence="3 14">Belongs to the class I-like SAM-binding methyltransferase superfamily. RsmB/NOP family.</text>
</comment>
<dbReference type="KEGG" id="emt:CPZ25_006690"/>
<dbReference type="InterPro" id="IPR054728">
    <property type="entry name" value="RsmB-like_ferredoxin"/>
</dbReference>
<dbReference type="InterPro" id="IPR049560">
    <property type="entry name" value="MeTrfase_RsmB-F_NOP2_cat"/>
</dbReference>
<evidence type="ECO:0000256" key="14">
    <source>
        <dbReference type="PROSITE-ProRule" id="PRU01023"/>
    </source>
</evidence>
<dbReference type="SUPFAM" id="SSF48013">
    <property type="entry name" value="NusB-like"/>
    <property type="match status" value="1"/>
</dbReference>